<evidence type="ECO:0000313" key="13">
    <source>
        <dbReference type="Proteomes" id="UP000188184"/>
    </source>
</evidence>
<evidence type="ECO:0000256" key="6">
    <source>
        <dbReference type="ARBA" id="ARBA00023125"/>
    </source>
</evidence>
<dbReference type="PROSITE" id="PS51194">
    <property type="entry name" value="HELICASE_CTER"/>
    <property type="match status" value="1"/>
</dbReference>
<dbReference type="InterPro" id="IPR011545">
    <property type="entry name" value="DEAD/DEAH_box_helicase_dom"/>
</dbReference>
<dbReference type="KEGG" id="pmar:B0X71_03390"/>
<dbReference type="SMART" id="SM00487">
    <property type="entry name" value="DEXDc"/>
    <property type="match status" value="1"/>
</dbReference>
<evidence type="ECO:0000313" key="12">
    <source>
        <dbReference type="EMBL" id="AQQ52248.1"/>
    </source>
</evidence>
<evidence type="ECO:0000256" key="7">
    <source>
        <dbReference type="ARBA" id="ARBA00023235"/>
    </source>
</evidence>
<dbReference type="GO" id="GO:0006281">
    <property type="term" value="P:DNA repair"/>
    <property type="evidence" value="ECO:0007669"/>
    <property type="project" value="TreeGrafter"/>
</dbReference>
<keyword evidence="4" id="KW-0347">Helicase</keyword>
<dbReference type="GO" id="GO:0005524">
    <property type="term" value="F:ATP binding"/>
    <property type="evidence" value="ECO:0007669"/>
    <property type="project" value="UniProtKB-KW"/>
</dbReference>
<evidence type="ECO:0000256" key="3">
    <source>
        <dbReference type="ARBA" id="ARBA00022801"/>
    </source>
</evidence>
<dbReference type="GO" id="GO:0006310">
    <property type="term" value="P:DNA recombination"/>
    <property type="evidence" value="ECO:0007669"/>
    <property type="project" value="InterPro"/>
</dbReference>
<dbReference type="NCBIfam" id="TIGR00614">
    <property type="entry name" value="recQ_fam"/>
    <property type="match status" value="1"/>
</dbReference>
<dbReference type="SMART" id="SM00490">
    <property type="entry name" value="HELICc"/>
    <property type="match status" value="1"/>
</dbReference>
<reference evidence="12 13" key="1">
    <citation type="submission" date="2017-02" db="EMBL/GenBank/DDBJ databases">
        <title>The complete genomic sequence of a novel cold adapted crude oil-degrading bacterium Planococcus qaidamina Y42.</title>
        <authorList>
            <person name="Yang R."/>
        </authorList>
    </citation>
    <scope>NUCLEOTIDE SEQUENCE [LARGE SCALE GENOMIC DNA]</scope>
    <source>
        <strain evidence="12 13">Y42</strain>
    </source>
</reference>
<keyword evidence="3" id="KW-0378">Hydrolase</keyword>
<dbReference type="InterPro" id="IPR004589">
    <property type="entry name" value="DNA_helicase_ATP-dep_RecQ"/>
</dbReference>
<evidence type="ECO:0000256" key="8">
    <source>
        <dbReference type="ARBA" id="ARBA00034617"/>
    </source>
</evidence>
<dbReference type="Pfam" id="PF00271">
    <property type="entry name" value="Helicase_C"/>
    <property type="match status" value="1"/>
</dbReference>
<dbReference type="PANTHER" id="PTHR13710:SF105">
    <property type="entry name" value="ATP-DEPENDENT DNA HELICASE Q1"/>
    <property type="match status" value="1"/>
</dbReference>
<proteinExistence type="inferred from homology"/>
<dbReference type="OrthoDB" id="9763310at2"/>
<dbReference type="Pfam" id="PF00270">
    <property type="entry name" value="DEAD"/>
    <property type="match status" value="1"/>
</dbReference>
<dbReference type="GO" id="GO:0009378">
    <property type="term" value="F:four-way junction helicase activity"/>
    <property type="evidence" value="ECO:0007669"/>
    <property type="project" value="TreeGrafter"/>
</dbReference>
<organism evidence="12 13">
    <name type="scientific">Planococcus lenghuensis</name>
    <dbReference type="NCBI Taxonomy" id="2213202"/>
    <lineage>
        <taxon>Bacteria</taxon>
        <taxon>Bacillati</taxon>
        <taxon>Bacillota</taxon>
        <taxon>Bacilli</taxon>
        <taxon>Bacillales</taxon>
        <taxon>Caryophanaceae</taxon>
        <taxon>Planococcus</taxon>
    </lineage>
</organism>
<dbReference type="CDD" id="cd17920">
    <property type="entry name" value="DEXHc_RecQ"/>
    <property type="match status" value="1"/>
</dbReference>
<dbReference type="Proteomes" id="UP000188184">
    <property type="component" value="Chromosome"/>
</dbReference>
<dbReference type="Gene3D" id="3.40.960.10">
    <property type="entry name" value="VSR Endonuclease"/>
    <property type="match status" value="1"/>
</dbReference>
<dbReference type="SUPFAM" id="SSF52540">
    <property type="entry name" value="P-loop containing nucleoside triphosphate hydrolases"/>
    <property type="match status" value="1"/>
</dbReference>
<keyword evidence="7" id="KW-0413">Isomerase</keyword>
<dbReference type="GO" id="GO:0030894">
    <property type="term" value="C:replisome"/>
    <property type="evidence" value="ECO:0007669"/>
    <property type="project" value="TreeGrafter"/>
</dbReference>
<keyword evidence="5" id="KW-0067">ATP-binding</keyword>
<evidence type="ECO:0000256" key="5">
    <source>
        <dbReference type="ARBA" id="ARBA00022840"/>
    </source>
</evidence>
<evidence type="ECO:0000256" key="1">
    <source>
        <dbReference type="ARBA" id="ARBA00005446"/>
    </source>
</evidence>
<keyword evidence="2" id="KW-0547">Nucleotide-binding</keyword>
<evidence type="ECO:0000256" key="2">
    <source>
        <dbReference type="ARBA" id="ARBA00022741"/>
    </source>
</evidence>
<dbReference type="Pfam" id="PF04480">
    <property type="entry name" value="DUF559"/>
    <property type="match status" value="1"/>
</dbReference>
<evidence type="ECO:0000259" key="10">
    <source>
        <dbReference type="PROSITE" id="PS51192"/>
    </source>
</evidence>
<gene>
    <name evidence="12" type="ORF">B0X71_03390</name>
</gene>
<comment type="similarity">
    <text evidence="1">Belongs to the helicase family. RecQ subfamily.</text>
</comment>
<evidence type="ECO:0000256" key="4">
    <source>
        <dbReference type="ARBA" id="ARBA00022806"/>
    </source>
</evidence>
<dbReference type="InterPro" id="IPR007569">
    <property type="entry name" value="DUF559"/>
</dbReference>
<dbReference type="InterPro" id="IPR027417">
    <property type="entry name" value="P-loop_NTPase"/>
</dbReference>
<dbReference type="PANTHER" id="PTHR13710">
    <property type="entry name" value="DNA HELICASE RECQ FAMILY MEMBER"/>
    <property type="match status" value="1"/>
</dbReference>
<keyword evidence="6" id="KW-0238">DNA-binding</keyword>
<keyword evidence="13" id="KW-1185">Reference proteome</keyword>
<dbReference type="AlphaFoldDB" id="A0A1Q2KVK3"/>
<accession>A0A1Q2KVK3</accession>
<sequence length="1091" mass="125658">MEKFTANYCYSNSNFIIAGLPAKKVIHEHTNLCNVVQNLICRGNPTIASDFLRNEFGLKRKYIEELAEVKFLSNEDLDWERSIKGDDGNFDYPALQFYDDLKQILNSAGFIRNLVCAEYPITEILPDTSQEFAKQQVDFYIPLMKTVIEVDGNGHKNQLELDKKRDIALRKEGIDVIRISTKEIRQRDYARFKNEFREIYKKYIDKIKQYEYALNADQSQFKIQQGLSTIARFQVFVLELLDRGVLSLSSPAWQFQVKEDNDRQLLKLALKDLNYWIQNVASLFNTRVSLPKTLISISKKNQQKAEDKGVIRIDQNLCKRWDDEVQEEGLYFIRTDFDDEANYFKLKTNETVVYSLSAETHGRNLRFLLANLFGFQDFNGGQLEIIINCLNGQDTIGLLPTSGGKSLTYQLCVLLQPAISFVVVPIKSLMVDQIENLKQKHHITHASYINGDLKSREASERLNAFSEGKYSFMVISPERFQMQGFRDELETINRKSALALAVIDEVHCLSEWGHDFRTSYLALANTIRKYAPSTRFLALTATASSKVLKDVMSELEISSKDVVTISSFTRPELKFDIMPVTKKNRKESLVEVLRSISATHAESDQKGPTVVFTQVVNGKEGCYELSHLAEIAANVRTGYYSGSQPKKYTGRSYTEDKDRTQRMFMNDEIDSLFATKAFGMGIDKANIRHTIHYGIPNSLESFYQEAGRAGRDKYPSRCLVLYTKDDLTPFQEKALFSLETNTAAIEKARKEVSGDLSTLLFFMKENLMEVEREAQQITAFYDKNIANKKGTVRIGFGQKEDAEKMIYKLALIGIVEDWTNDWRSRHYEVELADWTEASVIGKLSEHIRKYDYGFSVSENQLTASDEPFVKKVLLILLQWYNDNIIYSRKRSMLLMKQVADEFTDSESLQKRIETYFKRNDDVYFLENTAAKKEKIKDWYRVFYVQEEGKEDVPRAINSIDELEITLGRFLESYRDDISLNLISGFVQLVKNNFESVDGRARMGAAVTRIVQMEDKDRQEMIGSILKISDLYLNDGQKQELSNTLISNGLNQMADLKLIHRRLQDEFSYGSMVKELYSVIKERAGGGYPWEM</sequence>
<dbReference type="GO" id="GO:0043138">
    <property type="term" value="F:3'-5' DNA helicase activity"/>
    <property type="evidence" value="ECO:0007669"/>
    <property type="project" value="UniProtKB-EC"/>
</dbReference>
<dbReference type="GO" id="GO:0003677">
    <property type="term" value="F:DNA binding"/>
    <property type="evidence" value="ECO:0007669"/>
    <property type="project" value="UniProtKB-KW"/>
</dbReference>
<feature type="domain" description="Helicase ATP-binding" evidence="10">
    <location>
        <begin position="386"/>
        <end position="561"/>
    </location>
</feature>
<dbReference type="InterPro" id="IPR014001">
    <property type="entry name" value="Helicase_ATP-bd"/>
</dbReference>
<dbReference type="GO" id="GO:0005737">
    <property type="term" value="C:cytoplasm"/>
    <property type="evidence" value="ECO:0007669"/>
    <property type="project" value="TreeGrafter"/>
</dbReference>
<dbReference type="EMBL" id="CP019640">
    <property type="protein sequence ID" value="AQQ52248.1"/>
    <property type="molecule type" value="Genomic_DNA"/>
</dbReference>
<dbReference type="Gene3D" id="3.40.50.300">
    <property type="entry name" value="P-loop containing nucleotide triphosphate hydrolases"/>
    <property type="match status" value="2"/>
</dbReference>
<comment type="catalytic activity">
    <reaction evidence="8">
        <text>Couples ATP hydrolysis with the unwinding of duplex DNA by translocating in the 3'-5' direction.</text>
        <dbReference type="EC" id="5.6.2.4"/>
    </reaction>
</comment>
<protein>
    <recommendedName>
        <fullName evidence="9">DNA 3'-5' helicase</fullName>
        <ecNumber evidence="9">5.6.2.4</ecNumber>
    </recommendedName>
</protein>
<dbReference type="InterPro" id="IPR001650">
    <property type="entry name" value="Helicase_C-like"/>
</dbReference>
<evidence type="ECO:0000259" key="11">
    <source>
        <dbReference type="PROSITE" id="PS51194"/>
    </source>
</evidence>
<dbReference type="PROSITE" id="PS51192">
    <property type="entry name" value="HELICASE_ATP_BIND_1"/>
    <property type="match status" value="1"/>
</dbReference>
<dbReference type="GO" id="GO:0016787">
    <property type="term" value="F:hydrolase activity"/>
    <property type="evidence" value="ECO:0007669"/>
    <property type="project" value="UniProtKB-KW"/>
</dbReference>
<evidence type="ECO:0000256" key="9">
    <source>
        <dbReference type="ARBA" id="ARBA00034808"/>
    </source>
</evidence>
<dbReference type="GO" id="GO:0043590">
    <property type="term" value="C:bacterial nucleoid"/>
    <property type="evidence" value="ECO:0007669"/>
    <property type="project" value="TreeGrafter"/>
</dbReference>
<feature type="domain" description="Helicase C-terminal" evidence="11">
    <location>
        <begin position="584"/>
        <end position="753"/>
    </location>
</feature>
<name>A0A1Q2KVK3_9BACL</name>
<dbReference type="EC" id="5.6.2.4" evidence="9"/>